<dbReference type="CDD" id="cd07331">
    <property type="entry name" value="M48C_Oma1_like"/>
    <property type="match status" value="1"/>
</dbReference>
<dbReference type="AlphaFoldDB" id="A0A426FRP8"/>
<keyword evidence="1 6" id="KW-0645">Protease</keyword>
<comment type="similarity">
    <text evidence="6">Belongs to the peptidase M48 family.</text>
</comment>
<keyword evidence="2" id="KW-0479">Metal-binding</keyword>
<dbReference type="PANTHER" id="PTHR22726">
    <property type="entry name" value="METALLOENDOPEPTIDASE OMA1"/>
    <property type="match status" value="1"/>
</dbReference>
<dbReference type="PANTHER" id="PTHR22726:SF1">
    <property type="entry name" value="METALLOENDOPEPTIDASE OMA1, MITOCHONDRIAL"/>
    <property type="match status" value="1"/>
</dbReference>
<dbReference type="Proteomes" id="UP000270261">
    <property type="component" value="Unassembled WGS sequence"/>
</dbReference>
<feature type="domain" description="Peptidase M48" evidence="7">
    <location>
        <begin position="99"/>
        <end position="282"/>
    </location>
</feature>
<keyword evidence="5 6" id="KW-0482">Metalloprotease</keyword>
<organism evidence="8 9">
    <name type="scientific">Lautropia dentalis</name>
    <dbReference type="NCBI Taxonomy" id="2490857"/>
    <lineage>
        <taxon>Bacteria</taxon>
        <taxon>Pseudomonadati</taxon>
        <taxon>Pseudomonadota</taxon>
        <taxon>Betaproteobacteria</taxon>
        <taxon>Burkholderiales</taxon>
        <taxon>Burkholderiaceae</taxon>
        <taxon>Lautropia</taxon>
    </lineage>
</organism>
<evidence type="ECO:0000256" key="5">
    <source>
        <dbReference type="ARBA" id="ARBA00023049"/>
    </source>
</evidence>
<keyword evidence="3 6" id="KW-0378">Hydrolase</keyword>
<evidence type="ECO:0000256" key="6">
    <source>
        <dbReference type="RuleBase" id="RU003983"/>
    </source>
</evidence>
<dbReference type="OrthoDB" id="9810445at2"/>
<dbReference type="InterPro" id="IPR001915">
    <property type="entry name" value="Peptidase_M48"/>
</dbReference>
<reference evidence="8 9" key="1">
    <citation type="submission" date="2018-11" db="EMBL/GenBank/DDBJ databases">
        <title>Genome sequencing of Lautropia sp. KCOM 2505 (= ChDC F240).</title>
        <authorList>
            <person name="Kook J.-K."/>
            <person name="Park S.-N."/>
            <person name="Lim Y.K."/>
        </authorList>
    </citation>
    <scope>NUCLEOTIDE SEQUENCE [LARGE SCALE GENOMIC DNA]</scope>
    <source>
        <strain evidence="8 9">KCOM 2505</strain>
    </source>
</reference>
<dbReference type="GO" id="GO:0016020">
    <property type="term" value="C:membrane"/>
    <property type="evidence" value="ECO:0007669"/>
    <property type="project" value="TreeGrafter"/>
</dbReference>
<dbReference type="RefSeq" id="WP_125094739.1">
    <property type="nucleotide sequence ID" value="NZ_RRUE01000001.1"/>
</dbReference>
<name>A0A426FRP8_9BURK</name>
<evidence type="ECO:0000259" key="7">
    <source>
        <dbReference type="Pfam" id="PF01435"/>
    </source>
</evidence>
<sequence>MLTKAIRSTSEAASAGRVARRRLRRLALQTLGASLLAGAVVACTTVQTTGEGAIGLNRKQRMSPLVSEAQLEESAKVAYAEVMQGAQQKHALNVDPAMTARVRNVAGRIIPQVGAFRPDALKWNWQVNVIQSDELNAWCMPGGKIAVYSGIINQLKLTDDELAAILGHEIAHALREHARERASEQATAGLLINVGAAGMGLGNAGADMGRLAYQTTFGLKNSRTHETEADRIGVELAARAGYDPRAAITLWQKMASASQGRSTPEFLSTHPSASTRIRDLQDYSGRVLPLYQRAHP</sequence>
<dbReference type="InterPro" id="IPR051156">
    <property type="entry name" value="Mito/Outer_Membr_Metalloprot"/>
</dbReference>
<accession>A0A426FRP8</accession>
<comment type="caution">
    <text evidence="8">The sequence shown here is derived from an EMBL/GenBank/DDBJ whole genome shotgun (WGS) entry which is preliminary data.</text>
</comment>
<proteinExistence type="inferred from homology"/>
<evidence type="ECO:0000256" key="4">
    <source>
        <dbReference type="ARBA" id="ARBA00022833"/>
    </source>
</evidence>
<comment type="cofactor">
    <cofactor evidence="6">
        <name>Zn(2+)</name>
        <dbReference type="ChEBI" id="CHEBI:29105"/>
    </cofactor>
    <text evidence="6">Binds 1 zinc ion per subunit.</text>
</comment>
<evidence type="ECO:0000256" key="1">
    <source>
        <dbReference type="ARBA" id="ARBA00022670"/>
    </source>
</evidence>
<keyword evidence="9" id="KW-1185">Reference proteome</keyword>
<dbReference type="Gene3D" id="3.30.2010.10">
    <property type="entry name" value="Metalloproteases ('zincins'), catalytic domain"/>
    <property type="match status" value="1"/>
</dbReference>
<evidence type="ECO:0000313" key="9">
    <source>
        <dbReference type="Proteomes" id="UP000270261"/>
    </source>
</evidence>
<protein>
    <submittedName>
        <fullName evidence="8">M48 family peptidase</fullName>
    </submittedName>
</protein>
<dbReference type="GO" id="GO:0004222">
    <property type="term" value="F:metalloendopeptidase activity"/>
    <property type="evidence" value="ECO:0007669"/>
    <property type="project" value="InterPro"/>
</dbReference>
<evidence type="ECO:0000256" key="2">
    <source>
        <dbReference type="ARBA" id="ARBA00022723"/>
    </source>
</evidence>
<keyword evidence="4 6" id="KW-0862">Zinc</keyword>
<evidence type="ECO:0000313" key="8">
    <source>
        <dbReference type="EMBL" id="RRN45311.1"/>
    </source>
</evidence>
<dbReference type="Pfam" id="PF01435">
    <property type="entry name" value="Peptidase_M48"/>
    <property type="match status" value="1"/>
</dbReference>
<dbReference type="GO" id="GO:0046872">
    <property type="term" value="F:metal ion binding"/>
    <property type="evidence" value="ECO:0007669"/>
    <property type="project" value="UniProtKB-KW"/>
</dbReference>
<gene>
    <name evidence="8" type="ORF">EHV23_03535</name>
</gene>
<evidence type="ECO:0000256" key="3">
    <source>
        <dbReference type="ARBA" id="ARBA00022801"/>
    </source>
</evidence>
<dbReference type="GO" id="GO:0051603">
    <property type="term" value="P:proteolysis involved in protein catabolic process"/>
    <property type="evidence" value="ECO:0007669"/>
    <property type="project" value="TreeGrafter"/>
</dbReference>
<dbReference type="EMBL" id="RRUE01000001">
    <property type="protein sequence ID" value="RRN45311.1"/>
    <property type="molecule type" value="Genomic_DNA"/>
</dbReference>